<dbReference type="EMBL" id="JBBNAF010000002">
    <property type="protein sequence ID" value="KAK9164354.1"/>
    <property type="molecule type" value="Genomic_DNA"/>
</dbReference>
<organism evidence="1 2">
    <name type="scientific">Stephania yunnanensis</name>
    <dbReference type="NCBI Taxonomy" id="152371"/>
    <lineage>
        <taxon>Eukaryota</taxon>
        <taxon>Viridiplantae</taxon>
        <taxon>Streptophyta</taxon>
        <taxon>Embryophyta</taxon>
        <taxon>Tracheophyta</taxon>
        <taxon>Spermatophyta</taxon>
        <taxon>Magnoliopsida</taxon>
        <taxon>Ranunculales</taxon>
        <taxon>Menispermaceae</taxon>
        <taxon>Menispermoideae</taxon>
        <taxon>Cissampelideae</taxon>
        <taxon>Stephania</taxon>
    </lineage>
</organism>
<proteinExistence type="predicted"/>
<dbReference type="Proteomes" id="UP001420932">
    <property type="component" value="Unassembled WGS sequence"/>
</dbReference>
<evidence type="ECO:0000313" key="1">
    <source>
        <dbReference type="EMBL" id="KAK9164354.1"/>
    </source>
</evidence>
<evidence type="ECO:0000313" key="2">
    <source>
        <dbReference type="Proteomes" id="UP001420932"/>
    </source>
</evidence>
<sequence>MAVAAPSPTIPFLLPASYPHHTSSFPNDLLSISLFPSFLVPDLVMVGRWWVSSVAAADGPIFA</sequence>
<protein>
    <submittedName>
        <fullName evidence="1">Uncharacterized protein</fullName>
    </submittedName>
</protein>
<gene>
    <name evidence="1" type="ORF">Syun_005256</name>
</gene>
<dbReference type="AlphaFoldDB" id="A0AAP0L8K1"/>
<keyword evidence="2" id="KW-1185">Reference proteome</keyword>
<comment type="caution">
    <text evidence="1">The sequence shown here is derived from an EMBL/GenBank/DDBJ whole genome shotgun (WGS) entry which is preliminary data.</text>
</comment>
<reference evidence="1 2" key="1">
    <citation type="submission" date="2024-01" db="EMBL/GenBank/DDBJ databases">
        <title>Genome assemblies of Stephania.</title>
        <authorList>
            <person name="Yang L."/>
        </authorList>
    </citation>
    <scope>NUCLEOTIDE SEQUENCE [LARGE SCALE GENOMIC DNA]</scope>
    <source>
        <strain evidence="1">YNDBR</strain>
        <tissue evidence="1">Leaf</tissue>
    </source>
</reference>
<accession>A0AAP0L8K1</accession>
<name>A0AAP0L8K1_9MAGN</name>